<name>A0ABR7Q4F0_9FLAO</name>
<dbReference type="Proteomes" id="UP000619238">
    <property type="component" value="Unassembled WGS sequence"/>
</dbReference>
<feature type="chain" id="PRO_5045282043" description="DUF3078 domain-containing protein" evidence="1">
    <location>
        <begin position="20"/>
        <end position="395"/>
    </location>
</feature>
<protein>
    <recommendedName>
        <fullName evidence="4">DUF3078 domain-containing protein</fullName>
    </recommendedName>
</protein>
<gene>
    <name evidence="2" type="ORF">H2O64_02050</name>
</gene>
<keyword evidence="1" id="KW-0732">Signal</keyword>
<feature type="signal peptide" evidence="1">
    <location>
        <begin position="1"/>
        <end position="19"/>
    </location>
</feature>
<comment type="caution">
    <text evidence="2">The sequence shown here is derived from an EMBL/GenBank/DDBJ whole genome shotgun (WGS) entry which is preliminary data.</text>
</comment>
<evidence type="ECO:0000313" key="2">
    <source>
        <dbReference type="EMBL" id="MBC8753435.1"/>
    </source>
</evidence>
<accession>A0ABR7Q4F0</accession>
<keyword evidence="3" id="KW-1185">Reference proteome</keyword>
<reference evidence="2 3" key="1">
    <citation type="submission" date="2020-07" db="EMBL/GenBank/DDBJ databases">
        <title>Description of Kordia aestuariivivens sp. nov., isolated from a tidal flat.</title>
        <authorList>
            <person name="Park S."/>
            <person name="Yoon J.-H."/>
        </authorList>
    </citation>
    <scope>NUCLEOTIDE SEQUENCE [LARGE SCALE GENOMIC DNA]</scope>
    <source>
        <strain evidence="2 3">YSTF-M3</strain>
    </source>
</reference>
<dbReference type="RefSeq" id="WP_187560469.1">
    <property type="nucleotide sequence ID" value="NZ_JACGWS010000001.1"/>
</dbReference>
<dbReference type="EMBL" id="JACGWS010000001">
    <property type="protein sequence ID" value="MBC8753435.1"/>
    <property type="molecule type" value="Genomic_DNA"/>
</dbReference>
<evidence type="ECO:0000313" key="3">
    <source>
        <dbReference type="Proteomes" id="UP000619238"/>
    </source>
</evidence>
<sequence>MKTKLLVLLLVCAPFLGIAQNSGDSKKLIRNISLDLFSYTHGSFTTDNTTLDMIEDFNSYLKTIGKIGEINSLSGSINFGIIGNESDNADQYTIQSGMNFNSGLFPLNVEASMNIQTQIQNGEFNEVVSNIDLSVDYLSENTTHEGYAFVIRSRNTFLGVNQRYEIGGGYVANLFKSTMKEGQALINSIKKWEGNYSKNTLDNIDYYTHLKKTFGADDIEKLFTETEKHKNTVKVKYSRYRFAFLIGFNTEVEQTKENLELYANDSTFTNNFKGTTIFRLVLAPKFELRGEKFKWSNTLFGKIRVAGDDESSIDNTSLITDPNDFRESKLTDFWIQFQSKFEFKLSKSLSLLATINYIYDNAPKRQFYLDANNSNLLAFAEQRYLGTAMSLKYSF</sequence>
<evidence type="ECO:0008006" key="4">
    <source>
        <dbReference type="Google" id="ProtNLM"/>
    </source>
</evidence>
<evidence type="ECO:0000256" key="1">
    <source>
        <dbReference type="SAM" id="SignalP"/>
    </source>
</evidence>
<proteinExistence type="predicted"/>
<organism evidence="2 3">
    <name type="scientific">Kordia aestuariivivens</name>
    <dbReference type="NCBI Taxonomy" id="2759037"/>
    <lineage>
        <taxon>Bacteria</taxon>
        <taxon>Pseudomonadati</taxon>
        <taxon>Bacteroidota</taxon>
        <taxon>Flavobacteriia</taxon>
        <taxon>Flavobacteriales</taxon>
        <taxon>Flavobacteriaceae</taxon>
        <taxon>Kordia</taxon>
    </lineage>
</organism>